<evidence type="ECO:0000256" key="2">
    <source>
        <dbReference type="ARBA" id="ARBA00022448"/>
    </source>
</evidence>
<dbReference type="InterPro" id="IPR045263">
    <property type="entry name" value="GLUT"/>
</dbReference>
<dbReference type="PROSITE" id="PS00217">
    <property type="entry name" value="SUGAR_TRANSPORT_2"/>
    <property type="match status" value="1"/>
</dbReference>
<dbReference type="InterPro" id="IPR005828">
    <property type="entry name" value="MFS_sugar_transport-like"/>
</dbReference>
<dbReference type="Proteomes" id="UP001432027">
    <property type="component" value="Unassembled WGS sequence"/>
</dbReference>
<dbReference type="AlphaFoldDB" id="A0AAV5UPM0"/>
<evidence type="ECO:0000256" key="1">
    <source>
        <dbReference type="ARBA" id="ARBA00004141"/>
    </source>
</evidence>
<evidence type="ECO:0000256" key="7">
    <source>
        <dbReference type="SAM" id="Phobius"/>
    </source>
</evidence>
<evidence type="ECO:0000313" key="9">
    <source>
        <dbReference type="EMBL" id="GMT08391.1"/>
    </source>
</evidence>
<comment type="subcellular location">
    <subcellularLocation>
        <location evidence="1">Membrane</location>
        <topology evidence="1">Multi-pass membrane protein</topology>
    </subcellularLocation>
</comment>
<feature type="compositionally biased region" description="Basic and acidic residues" evidence="6">
    <location>
        <begin position="235"/>
        <end position="249"/>
    </location>
</feature>
<dbReference type="SUPFAM" id="SSF103473">
    <property type="entry name" value="MFS general substrate transporter"/>
    <property type="match status" value="1"/>
</dbReference>
<dbReference type="InterPro" id="IPR020846">
    <property type="entry name" value="MFS_dom"/>
</dbReference>
<dbReference type="PROSITE" id="PS50850">
    <property type="entry name" value="MFS"/>
    <property type="match status" value="1"/>
</dbReference>
<dbReference type="EMBL" id="BTSX01000072">
    <property type="protein sequence ID" value="GMT08391.1"/>
    <property type="molecule type" value="Genomic_DNA"/>
</dbReference>
<dbReference type="InterPro" id="IPR003663">
    <property type="entry name" value="Sugar/inositol_transpt"/>
</dbReference>
<evidence type="ECO:0000256" key="4">
    <source>
        <dbReference type="ARBA" id="ARBA00022989"/>
    </source>
</evidence>
<dbReference type="PANTHER" id="PTHR23503">
    <property type="entry name" value="SOLUTE CARRIER FAMILY 2"/>
    <property type="match status" value="1"/>
</dbReference>
<feature type="transmembrane region" description="Helical" evidence="7">
    <location>
        <begin position="169"/>
        <end position="193"/>
    </location>
</feature>
<gene>
    <name evidence="9" type="ORF">PENTCL1PPCAC_30565</name>
</gene>
<feature type="transmembrane region" description="Helical" evidence="7">
    <location>
        <begin position="199"/>
        <end position="221"/>
    </location>
</feature>
<dbReference type="InterPro" id="IPR036259">
    <property type="entry name" value="MFS_trans_sf"/>
</dbReference>
<keyword evidence="3 7" id="KW-0812">Transmembrane</keyword>
<feature type="transmembrane region" description="Helical" evidence="7">
    <location>
        <begin position="135"/>
        <end position="157"/>
    </location>
</feature>
<keyword evidence="4 7" id="KW-1133">Transmembrane helix</keyword>
<name>A0AAV5UPM0_9BILA</name>
<feature type="region of interest" description="Disordered" evidence="6">
    <location>
        <begin position="235"/>
        <end position="256"/>
    </location>
</feature>
<protein>
    <recommendedName>
        <fullName evidence="8">Major facilitator superfamily (MFS) profile domain-containing protein</fullName>
    </recommendedName>
</protein>
<dbReference type="Gene3D" id="1.20.1250.20">
    <property type="entry name" value="MFS general substrate transporter like domains"/>
    <property type="match status" value="1"/>
</dbReference>
<dbReference type="GO" id="GO:0016020">
    <property type="term" value="C:membrane"/>
    <property type="evidence" value="ECO:0007669"/>
    <property type="project" value="UniProtKB-SubCell"/>
</dbReference>
<reference evidence="9" key="1">
    <citation type="submission" date="2023-10" db="EMBL/GenBank/DDBJ databases">
        <title>Genome assembly of Pristionchus species.</title>
        <authorList>
            <person name="Yoshida K."/>
            <person name="Sommer R.J."/>
        </authorList>
    </citation>
    <scope>NUCLEOTIDE SEQUENCE</scope>
    <source>
        <strain evidence="9">RS0144</strain>
    </source>
</reference>
<dbReference type="PANTHER" id="PTHR23503:SF8">
    <property type="entry name" value="FACILITATED GLUCOSE TRANSPORTER PROTEIN 1"/>
    <property type="match status" value="1"/>
</dbReference>
<evidence type="ECO:0000256" key="3">
    <source>
        <dbReference type="ARBA" id="ARBA00022692"/>
    </source>
</evidence>
<dbReference type="GO" id="GO:0015149">
    <property type="term" value="F:hexose transmembrane transporter activity"/>
    <property type="evidence" value="ECO:0007669"/>
    <property type="project" value="TreeGrafter"/>
</dbReference>
<dbReference type="InterPro" id="IPR005829">
    <property type="entry name" value="Sugar_transporter_CS"/>
</dbReference>
<dbReference type="PRINTS" id="PR00171">
    <property type="entry name" value="SUGRTRNSPORT"/>
</dbReference>
<feature type="transmembrane region" description="Helical" evidence="7">
    <location>
        <begin position="110"/>
        <end position="129"/>
    </location>
</feature>
<evidence type="ECO:0000259" key="8">
    <source>
        <dbReference type="PROSITE" id="PS50850"/>
    </source>
</evidence>
<dbReference type="Pfam" id="PF00083">
    <property type="entry name" value="Sugar_tr"/>
    <property type="match status" value="1"/>
</dbReference>
<feature type="transmembrane region" description="Helical" evidence="7">
    <location>
        <begin position="76"/>
        <end position="98"/>
    </location>
</feature>
<sequence>ASAAEKEPLKGEKQPIPDGKLTGPLVFAVFAVTLSSFQFGYHIGCINAPMEIITKFVNSSHKDMFSKPLDEGEVKLAWSIAVSMFAVGGMAGGLLSGWAADRFGRKGALLLNNIIAFIAAVLMTGSYYVNAYPLIILGRLIIGFNCGLSSGLVPMYLTEVSPVNYRGMLGSIHQLLVTISILFSQILGLDFIFGSEYRWPYIFAFTVVPSAIQLLTLPACVESPKYSLIVKEREIRQKETSRSSEEPMRWKRRSTR</sequence>
<accession>A0AAV5UPM0</accession>
<organism evidence="9 10">
    <name type="scientific">Pristionchus entomophagus</name>
    <dbReference type="NCBI Taxonomy" id="358040"/>
    <lineage>
        <taxon>Eukaryota</taxon>
        <taxon>Metazoa</taxon>
        <taxon>Ecdysozoa</taxon>
        <taxon>Nematoda</taxon>
        <taxon>Chromadorea</taxon>
        <taxon>Rhabditida</taxon>
        <taxon>Rhabditina</taxon>
        <taxon>Diplogasteromorpha</taxon>
        <taxon>Diplogasteroidea</taxon>
        <taxon>Neodiplogasteridae</taxon>
        <taxon>Pristionchus</taxon>
    </lineage>
</organism>
<comment type="caution">
    <text evidence="9">The sequence shown here is derived from an EMBL/GenBank/DDBJ whole genome shotgun (WGS) entry which is preliminary data.</text>
</comment>
<keyword evidence="10" id="KW-1185">Reference proteome</keyword>
<evidence type="ECO:0000256" key="5">
    <source>
        <dbReference type="ARBA" id="ARBA00023136"/>
    </source>
</evidence>
<keyword evidence="5 7" id="KW-0472">Membrane</keyword>
<proteinExistence type="predicted"/>
<evidence type="ECO:0000256" key="6">
    <source>
        <dbReference type="SAM" id="MobiDB-lite"/>
    </source>
</evidence>
<feature type="domain" description="Major facilitator superfamily (MFS) profile" evidence="8">
    <location>
        <begin position="28"/>
        <end position="256"/>
    </location>
</feature>
<keyword evidence="2" id="KW-0813">Transport</keyword>
<evidence type="ECO:0000313" key="10">
    <source>
        <dbReference type="Proteomes" id="UP001432027"/>
    </source>
</evidence>
<feature type="transmembrane region" description="Helical" evidence="7">
    <location>
        <begin position="21"/>
        <end position="41"/>
    </location>
</feature>
<feature type="non-terminal residue" evidence="9">
    <location>
        <position position="1"/>
    </location>
</feature>